<dbReference type="Pfam" id="PF01408">
    <property type="entry name" value="GFO_IDH_MocA"/>
    <property type="match status" value="1"/>
</dbReference>
<evidence type="ECO:0000259" key="2">
    <source>
        <dbReference type="Pfam" id="PF01408"/>
    </source>
</evidence>
<feature type="domain" description="GFO/IDH/MocA-like oxidoreductase" evidence="3">
    <location>
        <begin position="154"/>
        <end position="274"/>
    </location>
</feature>
<dbReference type="Proteomes" id="UP001493487">
    <property type="component" value="Unassembled WGS sequence"/>
</dbReference>
<dbReference type="EMBL" id="JASKHM010000005">
    <property type="protein sequence ID" value="MEQ4482735.1"/>
    <property type="molecule type" value="Genomic_DNA"/>
</dbReference>
<dbReference type="SUPFAM" id="SSF55347">
    <property type="entry name" value="Glyceraldehyde-3-phosphate dehydrogenase-like, C-terminal domain"/>
    <property type="match status" value="1"/>
</dbReference>
<evidence type="ECO:0000313" key="4">
    <source>
        <dbReference type="EMBL" id="MEQ4482735.1"/>
    </source>
</evidence>
<dbReference type="Pfam" id="PF22725">
    <property type="entry name" value="GFO_IDH_MocA_C3"/>
    <property type="match status" value="1"/>
</dbReference>
<dbReference type="PANTHER" id="PTHR43818">
    <property type="entry name" value="BCDNA.GH03377"/>
    <property type="match status" value="1"/>
</dbReference>
<dbReference type="Gene3D" id="3.40.50.720">
    <property type="entry name" value="NAD(P)-binding Rossmann-like Domain"/>
    <property type="match status" value="1"/>
</dbReference>
<sequence>MSDNVREQRLLKVGLIGIGFMGRVHLTQYARLEREGFPIRLVAVCDKDTLKFQNRFVEGNLNESIEKIDFSPYRLYSEIDEMLETEELDIVDIALPTDLHADVAIRALSKGNHVLCEKPMALSSADAIRMVEASEMYGRSLMIAQCLRFWPAYEYLKTCVSDSRYGQPLAGSFFRGGTTPVWSSDNWMLLEERSGGSLLDQHVHDVDMINWLFGLPESVSSLGKNVYPGSGFDIVSTHYRYPDGKVILAQDDWTLQGDYGFEMRFRVNFERGNLVFERNVLTDNPAEGAGFQPDLDEDLGFYREIRYFAECVLENRPVERSHPAAIVDTIRIAAAERLSASMKGDWVSVMR</sequence>
<dbReference type="Gene3D" id="3.30.360.10">
    <property type="entry name" value="Dihydrodipicolinate Reductase, domain 2"/>
    <property type="match status" value="1"/>
</dbReference>
<keyword evidence="1" id="KW-0560">Oxidoreductase</keyword>
<keyword evidence="5" id="KW-1185">Reference proteome</keyword>
<comment type="caution">
    <text evidence="4">The sequence shown here is derived from an EMBL/GenBank/DDBJ whole genome shotgun (WGS) entry which is preliminary data.</text>
</comment>
<name>A0ABV1KRL4_9BACL</name>
<organism evidence="4 5">
    <name type="scientific">Cohnella silvisoli</name>
    <dbReference type="NCBI Taxonomy" id="2873699"/>
    <lineage>
        <taxon>Bacteria</taxon>
        <taxon>Bacillati</taxon>
        <taxon>Bacillota</taxon>
        <taxon>Bacilli</taxon>
        <taxon>Bacillales</taxon>
        <taxon>Paenibacillaceae</taxon>
        <taxon>Cohnella</taxon>
    </lineage>
</organism>
<protein>
    <submittedName>
        <fullName evidence="4">Gfo/Idh/MocA family oxidoreductase</fullName>
    </submittedName>
</protein>
<gene>
    <name evidence="4" type="ORF">QJS35_10040</name>
</gene>
<accession>A0ABV1KRL4</accession>
<dbReference type="PANTHER" id="PTHR43818:SF11">
    <property type="entry name" value="BCDNA.GH03377"/>
    <property type="match status" value="1"/>
</dbReference>
<evidence type="ECO:0000256" key="1">
    <source>
        <dbReference type="ARBA" id="ARBA00023002"/>
    </source>
</evidence>
<dbReference type="InterPro" id="IPR055170">
    <property type="entry name" value="GFO_IDH_MocA-like_dom"/>
</dbReference>
<feature type="domain" description="Gfo/Idh/MocA-like oxidoreductase N-terminal" evidence="2">
    <location>
        <begin position="11"/>
        <end position="143"/>
    </location>
</feature>
<dbReference type="InterPro" id="IPR000683">
    <property type="entry name" value="Gfo/Idh/MocA-like_OxRdtase_N"/>
</dbReference>
<evidence type="ECO:0000259" key="3">
    <source>
        <dbReference type="Pfam" id="PF22725"/>
    </source>
</evidence>
<dbReference type="RefSeq" id="WP_232185450.1">
    <property type="nucleotide sequence ID" value="NZ_JAIOAP010000005.1"/>
</dbReference>
<dbReference type="InterPro" id="IPR036291">
    <property type="entry name" value="NAD(P)-bd_dom_sf"/>
</dbReference>
<proteinExistence type="predicted"/>
<evidence type="ECO:0000313" key="5">
    <source>
        <dbReference type="Proteomes" id="UP001493487"/>
    </source>
</evidence>
<dbReference type="InterPro" id="IPR050463">
    <property type="entry name" value="Gfo/Idh/MocA_oxidrdct_glycsds"/>
</dbReference>
<dbReference type="SUPFAM" id="SSF51735">
    <property type="entry name" value="NAD(P)-binding Rossmann-fold domains"/>
    <property type="match status" value="1"/>
</dbReference>
<reference evidence="4 5" key="1">
    <citation type="journal article" date="2023" name="Genome Announc.">
        <title>Pan-Genome Analyses of the Genus Cohnella and Proposal of the Novel Species Cohnella silvisoli sp. nov., Isolated from Forest Soil.</title>
        <authorList>
            <person name="Wang C."/>
            <person name="Mao L."/>
            <person name="Bao G."/>
            <person name="Zhu H."/>
        </authorList>
    </citation>
    <scope>NUCLEOTIDE SEQUENCE [LARGE SCALE GENOMIC DNA]</scope>
    <source>
        <strain evidence="4 5">NL03-T5-1</strain>
    </source>
</reference>